<name>A0AAV9MJV9_9SOLN</name>
<keyword evidence="3" id="KW-1185">Reference proteome</keyword>
<proteinExistence type="predicted"/>
<evidence type="ECO:0000256" key="1">
    <source>
        <dbReference type="SAM" id="MobiDB-lite"/>
    </source>
</evidence>
<organism evidence="2 3">
    <name type="scientific">Solanum pinnatisectum</name>
    <name type="common">tansyleaf nightshade</name>
    <dbReference type="NCBI Taxonomy" id="50273"/>
    <lineage>
        <taxon>Eukaryota</taxon>
        <taxon>Viridiplantae</taxon>
        <taxon>Streptophyta</taxon>
        <taxon>Embryophyta</taxon>
        <taxon>Tracheophyta</taxon>
        <taxon>Spermatophyta</taxon>
        <taxon>Magnoliopsida</taxon>
        <taxon>eudicotyledons</taxon>
        <taxon>Gunneridae</taxon>
        <taxon>Pentapetalae</taxon>
        <taxon>asterids</taxon>
        <taxon>lamiids</taxon>
        <taxon>Solanales</taxon>
        <taxon>Solanaceae</taxon>
        <taxon>Solanoideae</taxon>
        <taxon>Solaneae</taxon>
        <taxon>Solanum</taxon>
    </lineage>
</organism>
<evidence type="ECO:0000313" key="2">
    <source>
        <dbReference type="EMBL" id="KAK4737295.1"/>
    </source>
</evidence>
<dbReference type="AlphaFoldDB" id="A0AAV9MJV9"/>
<evidence type="ECO:0008006" key="4">
    <source>
        <dbReference type="Google" id="ProtNLM"/>
    </source>
</evidence>
<sequence length="159" mass="17647">MLALDSLTVRIEEFERGQSATYGITTLKANLVRLCRDMDKLNSTDFSMFFGTVEIPDVSSVNILACFDVPPPTTIRDEIRYDDDDADFEVETNDEQLGKREETMYEDLADLEGAMFETARQSLLRDTSMIGSSGAKDVEIHGTDAPTDGVTDMQTSPQA</sequence>
<dbReference type="EMBL" id="JAWPEI010000001">
    <property type="protein sequence ID" value="KAK4737295.1"/>
    <property type="molecule type" value="Genomic_DNA"/>
</dbReference>
<reference evidence="2 3" key="1">
    <citation type="submission" date="2023-10" db="EMBL/GenBank/DDBJ databases">
        <title>Genome-Wide Identification Analysis in wild type Solanum Pinnatisectum Reveals Some Genes Defensing Phytophthora Infestans.</title>
        <authorList>
            <person name="Sun C."/>
        </authorList>
    </citation>
    <scope>NUCLEOTIDE SEQUENCE [LARGE SCALE GENOMIC DNA]</scope>
    <source>
        <strain evidence="2">LQN</strain>
        <tissue evidence="2">Leaf</tissue>
    </source>
</reference>
<protein>
    <recommendedName>
        <fullName evidence="4">Polyprotein protein</fullName>
    </recommendedName>
</protein>
<comment type="caution">
    <text evidence="2">The sequence shown here is derived from an EMBL/GenBank/DDBJ whole genome shotgun (WGS) entry which is preliminary data.</text>
</comment>
<evidence type="ECO:0000313" key="3">
    <source>
        <dbReference type="Proteomes" id="UP001311915"/>
    </source>
</evidence>
<accession>A0AAV9MJV9</accession>
<dbReference type="Proteomes" id="UP001311915">
    <property type="component" value="Unassembled WGS sequence"/>
</dbReference>
<feature type="region of interest" description="Disordered" evidence="1">
    <location>
        <begin position="134"/>
        <end position="159"/>
    </location>
</feature>
<gene>
    <name evidence="2" type="ORF">R3W88_000992</name>
</gene>